<gene>
    <name evidence="6" type="ORF">H9X91_05315</name>
</gene>
<evidence type="ECO:0000313" key="7">
    <source>
        <dbReference type="Proteomes" id="UP000719500"/>
    </source>
</evidence>
<dbReference type="InterPro" id="IPR011257">
    <property type="entry name" value="DNA_glycosylase"/>
</dbReference>
<keyword evidence="4" id="KW-0234">DNA repair</keyword>
<dbReference type="Gene3D" id="1.10.340.30">
    <property type="entry name" value="Hypothetical protein, domain 2"/>
    <property type="match status" value="1"/>
</dbReference>
<evidence type="ECO:0000256" key="3">
    <source>
        <dbReference type="ARBA" id="ARBA00022763"/>
    </source>
</evidence>
<dbReference type="PANTHER" id="PTHR43003">
    <property type="entry name" value="DNA-3-METHYLADENINE GLYCOSYLASE"/>
    <property type="match status" value="1"/>
</dbReference>
<keyword evidence="3" id="KW-0227">DNA damage</keyword>
<comment type="caution">
    <text evidence="6">The sequence shown here is derived from an EMBL/GenBank/DDBJ whole genome shotgun (WGS) entry which is preliminary data.</text>
</comment>
<comment type="catalytic activity">
    <reaction evidence="1">
        <text>Hydrolysis of alkylated DNA, releasing 3-methyladenine, 3-methylguanine, 7-methylguanine and 7-methyladenine.</text>
        <dbReference type="EC" id="3.2.2.21"/>
    </reaction>
</comment>
<sequence>MDFPYGEAEIAHLRTRDPKLGAAIDRIGPIHREVDPDLFSSVLHHIIGQQVSMAAQRTVWQRLQTAAAPLSPETVAAMSVESLQALGMTYRRASYILEFARKVASGAFDLKALAEMEDSQVLAQLTSLRGVGPWTAEMLLIFGLQRPDVVSWGDLAILRGMRMLYRKRTIDPAFFRRLRKRYSPYGTTASLYLWAIACGALPELTDPAAKRAPEKKRGAVHDR</sequence>
<evidence type="ECO:0000256" key="4">
    <source>
        <dbReference type="ARBA" id="ARBA00023204"/>
    </source>
</evidence>
<keyword evidence="7" id="KW-1185">Reference proteome</keyword>
<dbReference type="PANTHER" id="PTHR43003:SF5">
    <property type="entry name" value="DNA-3-METHYLADENINE GLYCOSYLASE"/>
    <property type="match status" value="1"/>
</dbReference>
<dbReference type="RefSeq" id="WP_204803271.1">
    <property type="nucleotide sequence ID" value="NZ_JACSNS010000007.1"/>
</dbReference>
<protein>
    <recommendedName>
        <fullName evidence="2">DNA-3-methyladenine glycosylase II</fullName>
        <ecNumber evidence="2">3.2.2.21</ecNumber>
    </recommendedName>
</protein>
<feature type="domain" description="HhH-GPD" evidence="5">
    <location>
        <begin position="47"/>
        <end position="201"/>
    </location>
</feature>
<dbReference type="Pfam" id="PF00730">
    <property type="entry name" value="HhH-GPD"/>
    <property type="match status" value="1"/>
</dbReference>
<dbReference type="EMBL" id="JACSNX010000004">
    <property type="protein sequence ID" value="MBM6850856.1"/>
    <property type="molecule type" value="Genomic_DNA"/>
</dbReference>
<evidence type="ECO:0000259" key="5">
    <source>
        <dbReference type="SMART" id="SM00478"/>
    </source>
</evidence>
<dbReference type="EC" id="3.2.2.21" evidence="2"/>
<evidence type="ECO:0000256" key="2">
    <source>
        <dbReference type="ARBA" id="ARBA00012000"/>
    </source>
</evidence>
<dbReference type="SUPFAM" id="SSF48150">
    <property type="entry name" value="DNA-glycosylase"/>
    <property type="match status" value="1"/>
</dbReference>
<name>A0ABS2FUY2_9FIRM</name>
<dbReference type="CDD" id="cd00056">
    <property type="entry name" value="ENDO3c"/>
    <property type="match status" value="1"/>
</dbReference>
<dbReference type="InterPro" id="IPR003265">
    <property type="entry name" value="HhH-GPD_domain"/>
</dbReference>
<dbReference type="Proteomes" id="UP000719500">
    <property type="component" value="Unassembled WGS sequence"/>
</dbReference>
<organism evidence="6 7">
    <name type="scientific">Oscillibacter valericigenes</name>
    <dbReference type="NCBI Taxonomy" id="351091"/>
    <lineage>
        <taxon>Bacteria</taxon>
        <taxon>Bacillati</taxon>
        <taxon>Bacillota</taxon>
        <taxon>Clostridia</taxon>
        <taxon>Eubacteriales</taxon>
        <taxon>Oscillospiraceae</taxon>
        <taxon>Oscillibacter</taxon>
    </lineage>
</organism>
<accession>A0ABS2FUY2</accession>
<proteinExistence type="predicted"/>
<evidence type="ECO:0000313" key="6">
    <source>
        <dbReference type="EMBL" id="MBM6850856.1"/>
    </source>
</evidence>
<dbReference type="SMART" id="SM00478">
    <property type="entry name" value="ENDO3c"/>
    <property type="match status" value="1"/>
</dbReference>
<reference evidence="6 7" key="1">
    <citation type="journal article" date="2021" name="Sci. Rep.">
        <title>The distribution of antibiotic resistance genes in chicken gut microbiota commensals.</title>
        <authorList>
            <person name="Juricova H."/>
            <person name="Matiasovicova J."/>
            <person name="Kubasova T."/>
            <person name="Cejkova D."/>
            <person name="Rychlik I."/>
        </authorList>
    </citation>
    <scope>NUCLEOTIDE SEQUENCE [LARGE SCALE GENOMIC DNA]</scope>
    <source>
        <strain evidence="6 7">An411</strain>
    </source>
</reference>
<evidence type="ECO:0000256" key="1">
    <source>
        <dbReference type="ARBA" id="ARBA00000086"/>
    </source>
</evidence>
<dbReference type="Gene3D" id="1.10.1670.40">
    <property type="match status" value="1"/>
</dbReference>
<dbReference type="InterPro" id="IPR051912">
    <property type="entry name" value="Alkylbase_DNA_Glycosylase/TA"/>
</dbReference>